<dbReference type="AlphaFoldDB" id="A0A2A2DBC5"/>
<keyword evidence="1" id="KW-0547">Nucleotide-binding</keyword>
<reference evidence="5 6" key="1">
    <citation type="submission" date="2017-08" db="EMBL/GenBank/DDBJ databases">
        <title>Genome sequence of Streptomyces albireticuli NRRL B-1670.</title>
        <authorList>
            <person name="Graham D.E."/>
            <person name="Mahan K.M."/>
            <person name="Klingeman D.M."/>
            <person name="Hettich R.L."/>
            <person name="Parry R.J."/>
            <person name="Spain J.C."/>
        </authorList>
    </citation>
    <scope>NUCLEOTIDE SEQUENCE [LARGE SCALE GENOMIC DNA]</scope>
    <source>
        <strain evidence="5 6">NRRL B-1670</strain>
    </source>
</reference>
<dbReference type="PANTHER" id="PTHR43038">
    <property type="entry name" value="ATP-BINDING CASSETTE, SUB-FAMILY H, MEMBER 1"/>
    <property type="match status" value="1"/>
</dbReference>
<gene>
    <name evidence="5" type="ORF">CK936_12055</name>
</gene>
<dbReference type="SUPFAM" id="SSF52540">
    <property type="entry name" value="P-loop containing nucleoside triphosphate hydrolases"/>
    <property type="match status" value="1"/>
</dbReference>
<organism evidence="5 6">
    <name type="scientific">Streptomyces albireticuli</name>
    <dbReference type="NCBI Taxonomy" id="1940"/>
    <lineage>
        <taxon>Bacteria</taxon>
        <taxon>Bacillati</taxon>
        <taxon>Actinomycetota</taxon>
        <taxon>Actinomycetes</taxon>
        <taxon>Kitasatosporales</taxon>
        <taxon>Streptomycetaceae</taxon>
        <taxon>Streptomyces</taxon>
    </lineage>
</organism>
<keyword evidence="6" id="KW-1185">Reference proteome</keyword>
<dbReference type="Gene3D" id="3.40.50.300">
    <property type="entry name" value="P-loop containing nucleotide triphosphate hydrolases"/>
    <property type="match status" value="1"/>
</dbReference>
<keyword evidence="2" id="KW-0067">ATP-binding</keyword>
<evidence type="ECO:0000256" key="1">
    <source>
        <dbReference type="ARBA" id="ARBA00022741"/>
    </source>
</evidence>
<evidence type="ECO:0000259" key="4">
    <source>
        <dbReference type="PROSITE" id="PS50893"/>
    </source>
</evidence>
<dbReference type="InterPro" id="IPR003593">
    <property type="entry name" value="AAA+_ATPase"/>
</dbReference>
<dbReference type="SMART" id="SM00382">
    <property type="entry name" value="AAA"/>
    <property type="match status" value="1"/>
</dbReference>
<dbReference type="PANTHER" id="PTHR43038:SF7">
    <property type="entry name" value="ABC TRANSPORT SYSTEM ATP-BINDING PROTEIN"/>
    <property type="match status" value="1"/>
</dbReference>
<feature type="region of interest" description="Disordered" evidence="3">
    <location>
        <begin position="205"/>
        <end position="224"/>
    </location>
</feature>
<dbReference type="Pfam" id="PF00005">
    <property type="entry name" value="ABC_tran"/>
    <property type="match status" value="1"/>
</dbReference>
<sequence>MPGPPPALHVRDVHKSYRARHVLRGVSLALEPGTLAGVVGENGAGKTTLLRILSGQLAADRGEAVVRGTLGHCPQEAVLNDFLTVAQHLRYFRVAYGLRDTHRAEELLEELRFGEYRHTRAGELSGGTRQKLNLTLALMHDPGVLLLDEPYQGFDWETYLRFWQVAGRLRERGRCVLVVSHLAWDTGRLDVLYRLREGAVEPWRPAPVPDPSYGDPSVAVGASR</sequence>
<dbReference type="RefSeq" id="WP_095580960.1">
    <property type="nucleotide sequence ID" value="NZ_JAJQQS010000010.1"/>
</dbReference>
<dbReference type="InterPro" id="IPR027417">
    <property type="entry name" value="P-loop_NTPase"/>
</dbReference>
<proteinExistence type="predicted"/>
<dbReference type="GO" id="GO:0016887">
    <property type="term" value="F:ATP hydrolysis activity"/>
    <property type="evidence" value="ECO:0007669"/>
    <property type="project" value="InterPro"/>
</dbReference>
<dbReference type="Proteomes" id="UP000218944">
    <property type="component" value="Unassembled WGS sequence"/>
</dbReference>
<dbReference type="CDD" id="cd03230">
    <property type="entry name" value="ABC_DR_subfamily_A"/>
    <property type="match status" value="1"/>
</dbReference>
<name>A0A2A2DBC5_9ACTN</name>
<dbReference type="InterPro" id="IPR003439">
    <property type="entry name" value="ABC_transporter-like_ATP-bd"/>
</dbReference>
<evidence type="ECO:0000256" key="2">
    <source>
        <dbReference type="ARBA" id="ARBA00022840"/>
    </source>
</evidence>
<protein>
    <submittedName>
        <fullName evidence="5">ABC transporter</fullName>
    </submittedName>
</protein>
<dbReference type="EMBL" id="NSJV01000226">
    <property type="protein sequence ID" value="PAU48670.1"/>
    <property type="molecule type" value="Genomic_DNA"/>
</dbReference>
<dbReference type="PROSITE" id="PS50893">
    <property type="entry name" value="ABC_TRANSPORTER_2"/>
    <property type="match status" value="1"/>
</dbReference>
<accession>A0A2A2DBC5</accession>
<evidence type="ECO:0000313" key="6">
    <source>
        <dbReference type="Proteomes" id="UP000218944"/>
    </source>
</evidence>
<evidence type="ECO:0000313" key="5">
    <source>
        <dbReference type="EMBL" id="PAU48670.1"/>
    </source>
</evidence>
<evidence type="ECO:0000256" key="3">
    <source>
        <dbReference type="SAM" id="MobiDB-lite"/>
    </source>
</evidence>
<feature type="domain" description="ABC transporter" evidence="4">
    <location>
        <begin position="8"/>
        <end position="222"/>
    </location>
</feature>
<comment type="caution">
    <text evidence="5">The sequence shown here is derived from an EMBL/GenBank/DDBJ whole genome shotgun (WGS) entry which is preliminary data.</text>
</comment>
<dbReference type="GO" id="GO:0005524">
    <property type="term" value="F:ATP binding"/>
    <property type="evidence" value="ECO:0007669"/>
    <property type="project" value="UniProtKB-KW"/>
</dbReference>